<dbReference type="Proteomes" id="UP000697710">
    <property type="component" value="Unassembled WGS sequence"/>
</dbReference>
<comment type="caution">
    <text evidence="1">The sequence shown here is derived from an EMBL/GenBank/DDBJ whole genome shotgun (WGS) entry which is preliminary data.</text>
</comment>
<gene>
    <name evidence="1" type="ORF">KC729_04680</name>
</gene>
<sequence>VNRLAPFLDARWIGTPETLALYSKLREADDRSVPDVWKEACDARGFEVAVLDFYEMPSLLRLLWVEPDWAPVFVDAGAIVFVKRRGPNAALARTLERALRAEIVTAPTGIEDRLGNAVLRFLDSPQPPIWRRLRFPYDAFYRANFALQVRERAGARKAYLDLFETEEGSLWASTHRLDIFGNLVWCLPPEESAAGRALCEALDDESWVPPAQRLNLLFRDVNARITADSSDPQIETIARRITKHPEATPEQKQWAWAQVAQAKERAADWDGVVEALRNANAAVATTPEMWRSLGLVLDLRLGRSGEAIAAYRKFQELGGVDSLVTGRLTELAP</sequence>
<dbReference type="AlphaFoldDB" id="A0A956RMZ3"/>
<protein>
    <recommendedName>
        <fullName evidence="3">Tetratricopeptide repeat protein</fullName>
    </recommendedName>
</protein>
<name>A0A956RMZ3_UNCEI</name>
<dbReference type="Gene3D" id="1.25.40.10">
    <property type="entry name" value="Tetratricopeptide repeat domain"/>
    <property type="match status" value="1"/>
</dbReference>
<reference evidence="1" key="1">
    <citation type="submission" date="2020-04" db="EMBL/GenBank/DDBJ databases">
        <authorList>
            <person name="Zhang T."/>
        </authorList>
    </citation>
    <scope>NUCLEOTIDE SEQUENCE</scope>
    <source>
        <strain evidence="1">HKST-UBA01</strain>
    </source>
</reference>
<dbReference type="EMBL" id="JAGQHR010000088">
    <property type="protein sequence ID" value="MCA9726956.1"/>
    <property type="molecule type" value="Genomic_DNA"/>
</dbReference>
<evidence type="ECO:0000313" key="2">
    <source>
        <dbReference type="Proteomes" id="UP000697710"/>
    </source>
</evidence>
<proteinExistence type="predicted"/>
<evidence type="ECO:0000313" key="1">
    <source>
        <dbReference type="EMBL" id="MCA9726956.1"/>
    </source>
</evidence>
<evidence type="ECO:0008006" key="3">
    <source>
        <dbReference type="Google" id="ProtNLM"/>
    </source>
</evidence>
<accession>A0A956RMZ3</accession>
<feature type="non-terminal residue" evidence="1">
    <location>
        <position position="1"/>
    </location>
</feature>
<organism evidence="1 2">
    <name type="scientific">Eiseniibacteriota bacterium</name>
    <dbReference type="NCBI Taxonomy" id="2212470"/>
    <lineage>
        <taxon>Bacteria</taxon>
        <taxon>Candidatus Eiseniibacteriota</taxon>
    </lineage>
</organism>
<reference evidence="1" key="2">
    <citation type="journal article" date="2021" name="Microbiome">
        <title>Successional dynamics and alternative stable states in a saline activated sludge microbial community over 9 years.</title>
        <authorList>
            <person name="Wang Y."/>
            <person name="Ye J."/>
            <person name="Ju F."/>
            <person name="Liu L."/>
            <person name="Boyd J.A."/>
            <person name="Deng Y."/>
            <person name="Parks D.H."/>
            <person name="Jiang X."/>
            <person name="Yin X."/>
            <person name="Woodcroft B.J."/>
            <person name="Tyson G.W."/>
            <person name="Hugenholtz P."/>
            <person name="Polz M.F."/>
            <person name="Zhang T."/>
        </authorList>
    </citation>
    <scope>NUCLEOTIDE SEQUENCE</scope>
    <source>
        <strain evidence="1">HKST-UBA01</strain>
    </source>
</reference>
<dbReference type="InterPro" id="IPR011990">
    <property type="entry name" value="TPR-like_helical_dom_sf"/>
</dbReference>